<proteinExistence type="predicted"/>
<keyword evidence="1" id="KW-0732">Signal</keyword>
<sequence>MKKALLIIALLVTITAISQEETPVDVPKIVTKIPLNTPVKMGDLTIKFLEVTEDSRCPKGVNCTWAGRAKILVEVVEGEDPPLIKELLFGATMQGEEYSNILFIDSKHVIKGMQLNPYPTSKIGSKKEPYVLLVSKEKIASEE</sequence>
<gene>
    <name evidence="2" type="ORF">RM538_05660</name>
</gene>
<feature type="signal peptide" evidence="1">
    <location>
        <begin position="1"/>
        <end position="18"/>
    </location>
</feature>
<dbReference type="EMBL" id="JAVRHZ010000002">
    <property type="protein sequence ID" value="MDT0555480.1"/>
    <property type="molecule type" value="Genomic_DNA"/>
</dbReference>
<protein>
    <submittedName>
        <fullName evidence="2">Uncharacterized protein</fullName>
    </submittedName>
</protein>
<organism evidence="2 3">
    <name type="scientific">Patiriisocius hiemis</name>
    <dbReference type="NCBI Taxonomy" id="3075604"/>
    <lineage>
        <taxon>Bacteria</taxon>
        <taxon>Pseudomonadati</taxon>
        <taxon>Bacteroidota</taxon>
        <taxon>Flavobacteriia</taxon>
        <taxon>Flavobacteriales</taxon>
        <taxon>Flavobacteriaceae</taxon>
        <taxon>Patiriisocius</taxon>
    </lineage>
</organism>
<feature type="chain" id="PRO_5045135442" evidence="1">
    <location>
        <begin position="19"/>
        <end position="143"/>
    </location>
</feature>
<evidence type="ECO:0000313" key="2">
    <source>
        <dbReference type="EMBL" id="MDT0555480.1"/>
    </source>
</evidence>
<reference evidence="2 3" key="1">
    <citation type="submission" date="2023-09" db="EMBL/GenBank/DDBJ databases">
        <authorList>
            <person name="Rey-Velasco X."/>
        </authorList>
    </citation>
    <scope>NUCLEOTIDE SEQUENCE [LARGE SCALE GENOMIC DNA]</scope>
    <source>
        <strain evidence="2 3">W242</strain>
    </source>
</reference>
<dbReference type="Proteomes" id="UP001254488">
    <property type="component" value="Unassembled WGS sequence"/>
</dbReference>
<keyword evidence="3" id="KW-1185">Reference proteome</keyword>
<comment type="caution">
    <text evidence="2">The sequence shown here is derived from an EMBL/GenBank/DDBJ whole genome shotgun (WGS) entry which is preliminary data.</text>
</comment>
<evidence type="ECO:0000256" key="1">
    <source>
        <dbReference type="SAM" id="SignalP"/>
    </source>
</evidence>
<evidence type="ECO:0000313" key="3">
    <source>
        <dbReference type="Proteomes" id="UP001254488"/>
    </source>
</evidence>
<accession>A0ABU2YCF2</accession>
<name>A0ABU2YCF2_9FLAO</name>
<dbReference type="RefSeq" id="WP_311332430.1">
    <property type="nucleotide sequence ID" value="NZ_JAVRHZ010000002.1"/>
</dbReference>